<dbReference type="AlphaFoldDB" id="A0A5C2RSX1"/>
<dbReference type="OrthoDB" id="2750120at2759"/>
<evidence type="ECO:0000313" key="1">
    <source>
        <dbReference type="EMBL" id="RPD54788.1"/>
    </source>
</evidence>
<keyword evidence="2" id="KW-1185">Reference proteome</keyword>
<gene>
    <name evidence="1" type="ORF">L227DRAFT_511097</name>
</gene>
<proteinExistence type="predicted"/>
<protein>
    <submittedName>
        <fullName evidence="1">Uncharacterized protein</fullName>
    </submittedName>
</protein>
<accession>A0A5C2RSX1</accession>
<reference evidence="1" key="1">
    <citation type="journal article" date="2018" name="Genome Biol. Evol.">
        <title>Genomics and development of Lentinus tigrinus, a white-rot wood-decaying mushroom with dimorphic fruiting bodies.</title>
        <authorList>
            <person name="Wu B."/>
            <person name="Xu Z."/>
            <person name="Knudson A."/>
            <person name="Carlson A."/>
            <person name="Chen N."/>
            <person name="Kovaka S."/>
            <person name="LaButti K."/>
            <person name="Lipzen A."/>
            <person name="Pennachio C."/>
            <person name="Riley R."/>
            <person name="Schakwitz W."/>
            <person name="Umezawa K."/>
            <person name="Ohm R.A."/>
            <person name="Grigoriev I.V."/>
            <person name="Nagy L.G."/>
            <person name="Gibbons J."/>
            <person name="Hibbett D."/>
        </authorList>
    </citation>
    <scope>NUCLEOTIDE SEQUENCE [LARGE SCALE GENOMIC DNA]</scope>
    <source>
        <strain evidence="1">ALCF2SS1-6</strain>
    </source>
</reference>
<organism evidence="1 2">
    <name type="scientific">Lentinus tigrinus ALCF2SS1-6</name>
    <dbReference type="NCBI Taxonomy" id="1328759"/>
    <lineage>
        <taxon>Eukaryota</taxon>
        <taxon>Fungi</taxon>
        <taxon>Dikarya</taxon>
        <taxon>Basidiomycota</taxon>
        <taxon>Agaricomycotina</taxon>
        <taxon>Agaricomycetes</taxon>
        <taxon>Polyporales</taxon>
        <taxon>Polyporaceae</taxon>
        <taxon>Lentinus</taxon>
    </lineage>
</organism>
<evidence type="ECO:0000313" key="2">
    <source>
        <dbReference type="Proteomes" id="UP000313359"/>
    </source>
</evidence>
<feature type="non-terminal residue" evidence="1">
    <location>
        <position position="1"/>
    </location>
</feature>
<dbReference type="InterPro" id="IPR032675">
    <property type="entry name" value="LRR_dom_sf"/>
</dbReference>
<dbReference type="Proteomes" id="UP000313359">
    <property type="component" value="Unassembled WGS sequence"/>
</dbReference>
<dbReference type="EMBL" id="ML122301">
    <property type="protein sequence ID" value="RPD54788.1"/>
    <property type="molecule type" value="Genomic_DNA"/>
</dbReference>
<sequence>LDSDILLQIFEELRPRQQLRALSQTCRYVRTLCLPVLFRECRIRMREPMKSLFLPASLWPYVGSLQLVDACPRKTREEYRSRTDPYVYSLRYSDDPLLCGLLDAEVLRRSLPAMPRLKSISVRLECREVHGIRDDVAAALLSAPQVRDVHIYLYLFCPRQSFPRDALQDMSPLTSFRYDKNPFHNRPRSHPSEVEALGLMVSQLHATLEVLNFPIEATPLDVMSRLDWPRLRHLTLHGDCPTKLSVPIVAVLSRMAMLRILTLKLTILPNMDRQCVWPPTWHMADPLPELEELTVTHPHPEDLLFNNLSRSIRRLSLNCAPRYSLQAWNPHHYDRWMSPLPAASELLSILSKLSLPHLAFLDIEYGPDTKEGQLLEYISNAYPHLRSIELHRIEVPSIVGSQDTAMVSAYCIRL</sequence>
<name>A0A5C2RSX1_9APHY</name>
<dbReference type="Gene3D" id="3.80.10.10">
    <property type="entry name" value="Ribonuclease Inhibitor"/>
    <property type="match status" value="1"/>
</dbReference>